<name>A0ABS1CPV2_9GAMM</name>
<sequence length="995" mass="110392">MLANALCDRPSQPPLPPRPAIAGRARGRSLADSLSRLMQGVEYATLCNCAALADGQRRCGDKSLADGPAAGPSSRAFASAPSRADAVRHIRQQQERPGQRPAQRPAQRRVGGPPHQRRSPRKPTKSMPSATCPQCLCRAWAIMGVLALPAATMAEPRQPVADAPAQPAPAELPPAPNLLADPGPLSASPGLSPQLSTPPLTAPTADAAPADEPLWVLPQAAIPERIPTLPGARPVRDRGYLDRPETAGKITAEPIERDSARLERGLEWAYCGPRPPSVGAPGDPLAPPSDAPAGPIDLNAGGIVYRRDSNVVDAVGGVSMVRDEQRVEADALRYDRRRQTVISPANTYLEYPQLRILGDGTEINLDTEQGRVDAPRFRLSGPLNVRGRADTAYVVSPSRTAYRDILYTSCPPGSNAWSLRANRLKLDQEAGLGIARDAHLRIAGMPVLYTPYLQFPIDDRRRSGFLAPSFGSSQDNGFELKTPYYWNIAPNLDATFTPRLMSERGLLLGTELRWLTRPDAGELRAEVLPDDSAHEGDERFRWAVNALEEGRWLGRLRTSLDFSAISDDQYLEDLGNNIDATSTRRLRQRGDVTYYGRGWSLRTRLEGFQTIDDTRPSARPYGRLPQILLRLNPQDLLPERVPANLGRPSLSLDAEYNYFDHNHRVRGQRFSMTPVLSWPLQRSFGHLIPGARLYLSSYDLTDTDPGAPTDPGHAIPSLELDGKLIFERETQWLGEAALQTLEPRLYYLYTPFEDQRETPVFDSSELDFSFANLFRNNRFTGRDRIGDANQVTAGISSRMLRATTGEELLRLSLGQIYYFSNRRVQIAGPPQTDDTSPYTGELTAQLFEHWSGRASFQWDPDTAEDTLPRRTLRLVYQDPEQRMLNLAYRTDLTPAEQNRYEDADVSFRLPFGARAEMVGRWLYSVRHGETMDAFAGIELGQCCWRIRVLGRHFKRRPQDAASTSVMLQVELAGLGAIGDPIGAFLEREIYGYTPY</sequence>
<evidence type="ECO:0000256" key="3">
    <source>
        <dbReference type="SAM" id="MobiDB-lite"/>
    </source>
</evidence>
<dbReference type="HAMAP" id="MF_01411">
    <property type="entry name" value="LPS_assembly_LptD"/>
    <property type="match status" value="1"/>
</dbReference>
<comment type="subcellular location">
    <subcellularLocation>
        <location evidence="2">Cell outer membrane</location>
    </subcellularLocation>
</comment>
<dbReference type="InterPro" id="IPR045659">
    <property type="entry name" value="LptD_2"/>
</dbReference>
<evidence type="ECO:0000313" key="6">
    <source>
        <dbReference type="EMBL" id="MBK1633519.1"/>
    </source>
</evidence>
<reference evidence="6 7" key="1">
    <citation type="journal article" date="2020" name="Microorganisms">
        <title>Osmotic Adaptation and Compatible Solute Biosynthesis of Phototrophic Bacteria as Revealed from Genome Analyses.</title>
        <authorList>
            <person name="Imhoff J.F."/>
            <person name="Rahn T."/>
            <person name="Kunzel S."/>
            <person name="Keller A."/>
            <person name="Neulinger S.C."/>
        </authorList>
    </citation>
    <scope>NUCLEOTIDE SEQUENCE [LARGE SCALE GENOMIC DNA]</scope>
    <source>
        <strain evidence="6 7">DSM 6210</strain>
    </source>
</reference>
<comment type="similarity">
    <text evidence="2">Belongs to the LptD family.</text>
</comment>
<dbReference type="PANTHER" id="PTHR30189">
    <property type="entry name" value="LPS-ASSEMBLY PROTEIN"/>
    <property type="match status" value="1"/>
</dbReference>
<feature type="compositionally biased region" description="Pro residues" evidence="3">
    <location>
        <begin position="166"/>
        <end position="176"/>
    </location>
</feature>
<dbReference type="PANTHER" id="PTHR30189:SF1">
    <property type="entry name" value="LPS-ASSEMBLY PROTEIN LPTD"/>
    <property type="match status" value="1"/>
</dbReference>
<protein>
    <recommendedName>
        <fullName evidence="2">LPS-assembly protein LptD</fullName>
    </recommendedName>
</protein>
<feature type="compositionally biased region" description="Low complexity" evidence="3">
    <location>
        <begin position="99"/>
        <end position="109"/>
    </location>
</feature>
<keyword evidence="2" id="KW-0732">Signal</keyword>
<keyword evidence="2" id="KW-0472">Membrane</keyword>
<dbReference type="Pfam" id="PF19838">
    <property type="entry name" value="LptD_2"/>
    <property type="match status" value="1"/>
</dbReference>
<feature type="compositionally biased region" description="Basic residues" evidence="3">
    <location>
        <begin position="115"/>
        <end position="124"/>
    </location>
</feature>
<feature type="region of interest" description="Disordered" evidence="3">
    <location>
        <begin position="1"/>
        <end position="24"/>
    </location>
</feature>
<dbReference type="InterPro" id="IPR020889">
    <property type="entry name" value="LipoPS_assembly_LptD"/>
</dbReference>
<evidence type="ECO:0000313" key="7">
    <source>
        <dbReference type="Proteomes" id="UP000748752"/>
    </source>
</evidence>
<dbReference type="InterPro" id="IPR050218">
    <property type="entry name" value="LptD"/>
</dbReference>
<comment type="function">
    <text evidence="2">Together with LptE, is involved in the assembly of lipopolysaccharide (LPS) at the surface of the outer membrane.</text>
</comment>
<proteinExistence type="inferred from homology"/>
<evidence type="ECO:0000256" key="2">
    <source>
        <dbReference type="HAMAP-Rule" id="MF_01411"/>
    </source>
</evidence>
<dbReference type="EMBL" id="NRRV01000091">
    <property type="protein sequence ID" value="MBK1633519.1"/>
    <property type="molecule type" value="Genomic_DNA"/>
</dbReference>
<feature type="region of interest" description="Disordered" evidence="3">
    <location>
        <begin position="58"/>
        <end position="130"/>
    </location>
</feature>
<evidence type="ECO:0000259" key="5">
    <source>
        <dbReference type="Pfam" id="PF19838"/>
    </source>
</evidence>
<comment type="caution">
    <text evidence="6">The sequence shown here is derived from an EMBL/GenBank/DDBJ whole genome shotgun (WGS) entry which is preliminary data.</text>
</comment>
<feature type="domain" description="LptD C-terminal" evidence="4">
    <location>
        <begin position="540"/>
        <end position="912"/>
    </location>
</feature>
<evidence type="ECO:0000256" key="1">
    <source>
        <dbReference type="ARBA" id="ARBA00023237"/>
    </source>
</evidence>
<dbReference type="Proteomes" id="UP000748752">
    <property type="component" value="Unassembled WGS sequence"/>
</dbReference>
<dbReference type="InterPro" id="IPR007543">
    <property type="entry name" value="LptD_C"/>
</dbReference>
<comment type="subunit">
    <text evidence="2">Component of the lipopolysaccharide transport and assembly complex. Interacts with LptE and LptA.</text>
</comment>
<keyword evidence="7" id="KW-1185">Reference proteome</keyword>
<dbReference type="Pfam" id="PF04453">
    <property type="entry name" value="LptD"/>
    <property type="match status" value="1"/>
</dbReference>
<keyword evidence="1 2" id="KW-0998">Cell outer membrane</keyword>
<feature type="compositionally biased region" description="Basic and acidic residues" evidence="3">
    <location>
        <begin position="85"/>
        <end position="98"/>
    </location>
</feature>
<gene>
    <name evidence="2" type="primary">lptD</name>
    <name evidence="6" type="ORF">CKO31_22785</name>
</gene>
<comment type="caution">
    <text evidence="2">Lacks conserved residue(s) required for the propagation of feature annotation.</text>
</comment>
<feature type="domain" description="LPS-assembly protein LptD central" evidence="5">
    <location>
        <begin position="435"/>
        <end position="514"/>
    </location>
</feature>
<accession>A0ABS1CPV2</accession>
<feature type="compositionally biased region" description="Low complexity" evidence="3">
    <location>
        <begin position="67"/>
        <end position="84"/>
    </location>
</feature>
<feature type="compositionally biased region" description="Low complexity" evidence="3">
    <location>
        <begin position="177"/>
        <end position="207"/>
    </location>
</feature>
<evidence type="ECO:0000259" key="4">
    <source>
        <dbReference type="Pfam" id="PF04453"/>
    </source>
</evidence>
<organism evidence="6 7">
    <name type="scientific">Thiohalocapsa halophila</name>
    <dbReference type="NCBI Taxonomy" id="69359"/>
    <lineage>
        <taxon>Bacteria</taxon>
        <taxon>Pseudomonadati</taxon>
        <taxon>Pseudomonadota</taxon>
        <taxon>Gammaproteobacteria</taxon>
        <taxon>Chromatiales</taxon>
        <taxon>Chromatiaceae</taxon>
        <taxon>Thiohalocapsa</taxon>
    </lineage>
</organism>
<feature type="region of interest" description="Disordered" evidence="3">
    <location>
        <begin position="158"/>
        <end position="207"/>
    </location>
</feature>